<name>A0A1X1ZET2_9MYCO</name>
<reference evidence="1 2" key="1">
    <citation type="submission" date="2016-01" db="EMBL/GenBank/DDBJ databases">
        <title>The new phylogeny of the genus Mycobacterium.</title>
        <authorList>
            <person name="Tarcisio F."/>
            <person name="Conor M."/>
            <person name="Antonella G."/>
            <person name="Elisabetta G."/>
            <person name="Giulia F.S."/>
            <person name="Sara T."/>
            <person name="Anna F."/>
            <person name="Clotilde B."/>
            <person name="Roberto B."/>
            <person name="Veronica D.S."/>
            <person name="Fabio R."/>
            <person name="Monica P."/>
            <person name="Olivier J."/>
            <person name="Enrico T."/>
            <person name="Nicola S."/>
        </authorList>
    </citation>
    <scope>NUCLEOTIDE SEQUENCE [LARGE SCALE GENOMIC DNA]</scope>
    <source>
        <strain evidence="1 2">DSM 44803</strain>
    </source>
</reference>
<proteinExistence type="predicted"/>
<evidence type="ECO:0000313" key="1">
    <source>
        <dbReference type="EMBL" id="ORW21832.1"/>
    </source>
</evidence>
<organism evidence="1 2">
    <name type="scientific">Mycobacterium nebraskense</name>
    <dbReference type="NCBI Taxonomy" id="244292"/>
    <lineage>
        <taxon>Bacteria</taxon>
        <taxon>Bacillati</taxon>
        <taxon>Actinomycetota</taxon>
        <taxon>Actinomycetes</taxon>
        <taxon>Mycobacteriales</taxon>
        <taxon>Mycobacteriaceae</taxon>
        <taxon>Mycobacterium</taxon>
    </lineage>
</organism>
<dbReference type="EMBL" id="LQPH01000125">
    <property type="protein sequence ID" value="ORW21832.1"/>
    <property type="molecule type" value="Genomic_DNA"/>
</dbReference>
<evidence type="ECO:0000313" key="2">
    <source>
        <dbReference type="Proteomes" id="UP000193781"/>
    </source>
</evidence>
<comment type="caution">
    <text evidence="1">The sequence shown here is derived from an EMBL/GenBank/DDBJ whole genome shotgun (WGS) entry which is preliminary data.</text>
</comment>
<accession>A0A1X1ZET2</accession>
<protein>
    <recommendedName>
        <fullName evidence="3">DUF2694 domain-containing protein</fullName>
    </recommendedName>
</protein>
<gene>
    <name evidence="1" type="ORF">AWC17_05620</name>
</gene>
<evidence type="ECO:0008006" key="3">
    <source>
        <dbReference type="Google" id="ProtNLM"/>
    </source>
</evidence>
<dbReference type="Proteomes" id="UP000193781">
    <property type="component" value="Unassembled WGS sequence"/>
</dbReference>
<dbReference type="AlphaFoldDB" id="A0A1X1ZET2"/>
<keyword evidence="2" id="KW-1185">Reference proteome</keyword>
<sequence>MWGLDAGVAVTDEQLPEEGAIPTVAEWSADGALMVAVDWQGEGLQVQLEPEVTRSWTAEILADRIMRLHRLALMRARAEQRQRVIEEYGTALPTTPGWPSLTDVDEYRHTIDF</sequence>